<feature type="domain" description="DDE" evidence="5">
    <location>
        <begin position="80"/>
        <end position="215"/>
    </location>
</feature>
<dbReference type="EMBL" id="CP008941">
    <property type="protein sequence ID" value="AIK95635.1"/>
    <property type="molecule type" value="Genomic_DNA"/>
</dbReference>
<dbReference type="RefSeq" id="WP_038462876.1">
    <property type="nucleotide sequence ID" value="NZ_CP008941.1"/>
</dbReference>
<keyword evidence="2" id="KW-0815">Transposition</keyword>
<keyword evidence="11" id="KW-1185">Reference proteome</keyword>
<evidence type="ECO:0000259" key="5">
    <source>
        <dbReference type="Pfam" id="PF13610"/>
    </source>
</evidence>
<dbReference type="OrthoDB" id="4315389at2"/>
<proteinExistence type="predicted"/>
<evidence type="ECO:0000313" key="8">
    <source>
        <dbReference type="EMBL" id="AIK95635.1"/>
    </source>
</evidence>
<evidence type="ECO:0000256" key="4">
    <source>
        <dbReference type="ARBA" id="ARBA00023172"/>
    </source>
</evidence>
<dbReference type="Gene3D" id="3.30.420.10">
    <property type="entry name" value="Ribonuclease H-like superfamily/Ribonuclease H"/>
    <property type="match status" value="1"/>
</dbReference>
<dbReference type="GO" id="GO:0032196">
    <property type="term" value="P:transposition"/>
    <property type="evidence" value="ECO:0007669"/>
    <property type="project" value="UniProtKB-KW"/>
</dbReference>
<evidence type="ECO:0000256" key="2">
    <source>
        <dbReference type="ARBA" id="ARBA00022578"/>
    </source>
</evidence>
<protein>
    <submittedName>
        <fullName evidence="8">Transposase</fullName>
    </submittedName>
</protein>
<dbReference type="KEGG" id="paca:ID47_00930"/>
<sequence length="234" mass="27436">MLTICPRLLPHFKGFCSSPSVIMLFVYMKCRFSLSYRDLEEMMMIRGAIIDHSTLQRWVRRFVYLIDKRVRQRKKPVRGSWRMDETYIKLNGKWVYLYRSVDSQGNTIDFLLRAKRDADAAKAFFRKAFKQNGKPDKVTVDKSCSNKAALDYFNKNVSKGDEIEIRQIKYLNNIVEQDHRFIKKRTRPTLGFKNFYSAKQTISGIENIRMIQKGQIIGQTASQSAFLNFANLMA</sequence>
<name>A0A077AY14_9PROT</name>
<reference evidence="8 11" key="1">
    <citation type="submission" date="2014-07" db="EMBL/GenBank/DDBJ databases">
        <title>Comparative genomic insights into amoeba endosymbionts belonging to the families of Holosporaceae and Candidatus Midichloriaceae within Rickettsiales.</title>
        <authorList>
            <person name="Wang Z."/>
            <person name="Wu M."/>
        </authorList>
    </citation>
    <scope>NUCLEOTIDE SEQUENCE [LARGE SCALE GENOMIC DNA]</scope>
    <source>
        <strain evidence="8">PRA3</strain>
    </source>
</reference>
<dbReference type="KEGG" id="paca:ID47_01045"/>
<dbReference type="Pfam" id="PF13610">
    <property type="entry name" value="DDE_Tnp_IS240"/>
    <property type="match status" value="1"/>
</dbReference>
<evidence type="ECO:0000313" key="9">
    <source>
        <dbReference type="EMBL" id="AIK96223.1"/>
    </source>
</evidence>
<dbReference type="AlphaFoldDB" id="A0A077AY14"/>
<evidence type="ECO:0000256" key="3">
    <source>
        <dbReference type="ARBA" id="ARBA00023125"/>
    </source>
</evidence>
<keyword evidence="3" id="KW-0238">DNA-binding</keyword>
<dbReference type="eggNOG" id="COG3316">
    <property type="taxonomic scope" value="Bacteria"/>
</dbReference>
<dbReference type="KEGG" id="paca:ID47_04935"/>
<evidence type="ECO:0000256" key="1">
    <source>
        <dbReference type="ARBA" id="ARBA00002286"/>
    </source>
</evidence>
<dbReference type="InterPro" id="IPR047930">
    <property type="entry name" value="Transpos_IS6"/>
</dbReference>
<organism evidence="8 11">
    <name type="scientific">Candidatus Odyssella acanthamoebae</name>
    <dbReference type="NCBI Taxonomy" id="91604"/>
    <lineage>
        <taxon>Bacteria</taxon>
        <taxon>Pseudomonadati</taxon>
        <taxon>Pseudomonadota</taxon>
        <taxon>Alphaproteobacteria</taxon>
        <taxon>Holosporales</taxon>
        <taxon>Candidatus Paracaedibacteraceae</taxon>
        <taxon>Candidatus Odyssella</taxon>
    </lineage>
</organism>
<dbReference type="SUPFAM" id="SSF53098">
    <property type="entry name" value="Ribonuclease H-like"/>
    <property type="match status" value="1"/>
</dbReference>
<dbReference type="EMBL" id="CP008941">
    <property type="protein sequence ID" value="AIK96223.1"/>
    <property type="molecule type" value="Genomic_DNA"/>
</dbReference>
<dbReference type="HOGENOM" id="CLU_067322_1_0_5"/>
<dbReference type="EMBL" id="CP008941">
    <property type="protein sequence ID" value="AIK95622.1"/>
    <property type="molecule type" value="Genomic_DNA"/>
</dbReference>
<dbReference type="KEGG" id="paca:ID47_04885"/>
<dbReference type="GO" id="GO:0003677">
    <property type="term" value="F:DNA binding"/>
    <property type="evidence" value="ECO:0007669"/>
    <property type="project" value="UniProtKB-KW"/>
</dbReference>
<dbReference type="EMBL" id="CP008941">
    <property type="protein sequence ID" value="AIK96228.1"/>
    <property type="molecule type" value="Genomic_DNA"/>
</dbReference>
<dbReference type="KEGG" id="paca:ID47_01020"/>
<dbReference type="EMBL" id="CP008941">
    <property type="protein sequence ID" value="AIK95633.1"/>
    <property type="molecule type" value="Genomic_DNA"/>
</dbReference>
<evidence type="ECO:0000313" key="11">
    <source>
        <dbReference type="Proteomes" id="UP000028926"/>
    </source>
</evidence>
<dbReference type="InterPro" id="IPR012337">
    <property type="entry name" value="RNaseH-like_sf"/>
</dbReference>
<dbReference type="InterPro" id="IPR036397">
    <property type="entry name" value="RNaseH_sf"/>
</dbReference>
<comment type="function">
    <text evidence="1">Involved in the transposition of the insertion sequence.</text>
</comment>
<dbReference type="GO" id="GO:0006310">
    <property type="term" value="P:DNA recombination"/>
    <property type="evidence" value="ECO:0007669"/>
    <property type="project" value="UniProtKB-KW"/>
</dbReference>
<keyword evidence="4" id="KW-0233">DNA recombination</keyword>
<dbReference type="PANTHER" id="PTHR35528">
    <property type="entry name" value="BLL1675 PROTEIN"/>
    <property type="match status" value="1"/>
</dbReference>
<dbReference type="Proteomes" id="UP000028926">
    <property type="component" value="Chromosome"/>
</dbReference>
<dbReference type="InterPro" id="IPR052183">
    <property type="entry name" value="IS_Transposase"/>
</dbReference>
<dbReference type="NCBIfam" id="NF033587">
    <property type="entry name" value="transpos_IS6"/>
    <property type="match status" value="1"/>
</dbReference>
<gene>
    <name evidence="6" type="ORF">ID47_00930</name>
    <name evidence="7" type="ORF">ID47_01020</name>
    <name evidence="8" type="ORF">ID47_01045</name>
    <name evidence="9" type="ORF">ID47_04885</name>
    <name evidence="10" type="ORF">ID47_04935</name>
</gene>
<dbReference type="PANTHER" id="PTHR35528:SF3">
    <property type="entry name" value="BLL1675 PROTEIN"/>
    <property type="match status" value="1"/>
</dbReference>
<evidence type="ECO:0000313" key="10">
    <source>
        <dbReference type="EMBL" id="AIK96228.1"/>
    </source>
</evidence>
<evidence type="ECO:0000313" key="7">
    <source>
        <dbReference type="EMBL" id="AIK95633.1"/>
    </source>
</evidence>
<accession>A0A077AY14</accession>
<evidence type="ECO:0000313" key="6">
    <source>
        <dbReference type="EMBL" id="AIK95622.1"/>
    </source>
</evidence>
<dbReference type="InterPro" id="IPR032874">
    <property type="entry name" value="DDE_dom"/>
</dbReference>